<evidence type="ECO:0000313" key="5">
    <source>
        <dbReference type="EMBL" id="KAH0817880.1"/>
    </source>
</evidence>
<gene>
    <name evidence="5" type="ORF">GEV33_004911</name>
</gene>
<dbReference type="Pfam" id="PF12937">
    <property type="entry name" value="F-box-like"/>
    <property type="match status" value="1"/>
</dbReference>
<accession>A0A8J6LE57</accession>
<dbReference type="Pfam" id="PF25372">
    <property type="entry name" value="DUF7885"/>
    <property type="match status" value="1"/>
</dbReference>
<dbReference type="InterPro" id="IPR032675">
    <property type="entry name" value="LRR_dom_sf"/>
</dbReference>
<keyword evidence="1" id="KW-0433">Leucine-rich repeat</keyword>
<organism evidence="5 6">
    <name type="scientific">Tenebrio molitor</name>
    <name type="common">Yellow mealworm beetle</name>
    <dbReference type="NCBI Taxonomy" id="7067"/>
    <lineage>
        <taxon>Eukaryota</taxon>
        <taxon>Metazoa</taxon>
        <taxon>Ecdysozoa</taxon>
        <taxon>Arthropoda</taxon>
        <taxon>Hexapoda</taxon>
        <taxon>Insecta</taxon>
        <taxon>Pterygota</taxon>
        <taxon>Neoptera</taxon>
        <taxon>Endopterygota</taxon>
        <taxon>Coleoptera</taxon>
        <taxon>Polyphaga</taxon>
        <taxon>Cucujiformia</taxon>
        <taxon>Tenebrionidae</taxon>
        <taxon>Tenebrio</taxon>
    </lineage>
</organism>
<dbReference type="InterPro" id="IPR057207">
    <property type="entry name" value="FBXL15_LRR"/>
</dbReference>
<dbReference type="SUPFAM" id="SSF52047">
    <property type="entry name" value="RNI-like"/>
    <property type="match status" value="1"/>
</dbReference>
<keyword evidence="3" id="KW-0833">Ubl conjugation pathway</keyword>
<evidence type="ECO:0000256" key="3">
    <source>
        <dbReference type="ARBA" id="ARBA00022786"/>
    </source>
</evidence>
<comment type="caution">
    <text evidence="5">The sequence shown here is derived from an EMBL/GenBank/DDBJ whole genome shotgun (WGS) entry which is preliminary data.</text>
</comment>
<dbReference type="GO" id="GO:0005737">
    <property type="term" value="C:cytoplasm"/>
    <property type="evidence" value="ECO:0007669"/>
    <property type="project" value="TreeGrafter"/>
</dbReference>
<evidence type="ECO:0000256" key="1">
    <source>
        <dbReference type="ARBA" id="ARBA00022614"/>
    </source>
</evidence>
<reference evidence="5" key="2">
    <citation type="submission" date="2021-08" db="EMBL/GenBank/DDBJ databases">
        <authorList>
            <person name="Eriksson T."/>
        </authorList>
    </citation>
    <scope>NUCLEOTIDE SEQUENCE</scope>
    <source>
        <strain evidence="5">Stoneville</strain>
        <tissue evidence="5">Whole head</tissue>
    </source>
</reference>
<dbReference type="FunFam" id="3.80.10.10:FF:000042">
    <property type="entry name" value="F-box/LRR-repeat protein 20 isoform 2"/>
    <property type="match status" value="1"/>
</dbReference>
<dbReference type="AlphaFoldDB" id="A0A8J6LE57"/>
<dbReference type="EMBL" id="JABDTM020018688">
    <property type="protein sequence ID" value="KAH0817880.1"/>
    <property type="molecule type" value="Genomic_DNA"/>
</dbReference>
<dbReference type="InterPro" id="IPR001810">
    <property type="entry name" value="F-box_dom"/>
</dbReference>
<dbReference type="SUPFAM" id="SSF81383">
    <property type="entry name" value="F-box domain"/>
    <property type="match status" value="1"/>
</dbReference>
<dbReference type="Proteomes" id="UP000719412">
    <property type="component" value="Unassembled WGS sequence"/>
</dbReference>
<dbReference type="PANTHER" id="PTHR13382:SF69">
    <property type="entry name" value="FI18408P1"/>
    <property type="match status" value="1"/>
</dbReference>
<proteinExistence type="predicted"/>
<dbReference type="InterPro" id="IPR036047">
    <property type="entry name" value="F-box-like_dom_sf"/>
</dbReference>
<reference evidence="5" key="1">
    <citation type="journal article" date="2020" name="J Insects Food Feed">
        <title>The yellow mealworm (Tenebrio molitor) genome: a resource for the emerging insects as food and feed industry.</title>
        <authorList>
            <person name="Eriksson T."/>
            <person name="Andere A."/>
            <person name="Kelstrup H."/>
            <person name="Emery V."/>
            <person name="Picard C."/>
        </authorList>
    </citation>
    <scope>NUCLEOTIDE SEQUENCE</scope>
    <source>
        <strain evidence="5">Stoneville</strain>
        <tissue evidence="5">Whole head</tissue>
    </source>
</reference>
<dbReference type="SMART" id="SM00367">
    <property type="entry name" value="LRR_CC"/>
    <property type="match status" value="9"/>
</dbReference>
<dbReference type="SMART" id="SM00256">
    <property type="entry name" value="FBOX"/>
    <property type="match status" value="1"/>
</dbReference>
<dbReference type="PROSITE" id="PS50181">
    <property type="entry name" value="FBOX"/>
    <property type="match status" value="1"/>
</dbReference>
<feature type="domain" description="F-box" evidence="4">
    <location>
        <begin position="115"/>
        <end position="161"/>
    </location>
</feature>
<dbReference type="Gene3D" id="3.80.10.10">
    <property type="entry name" value="Ribonuclease Inhibitor"/>
    <property type="match status" value="2"/>
</dbReference>
<keyword evidence="2" id="KW-0677">Repeat</keyword>
<keyword evidence="6" id="KW-1185">Reference proteome</keyword>
<evidence type="ECO:0000259" key="4">
    <source>
        <dbReference type="PROSITE" id="PS50181"/>
    </source>
</evidence>
<evidence type="ECO:0000313" key="6">
    <source>
        <dbReference type="Proteomes" id="UP000719412"/>
    </source>
</evidence>
<evidence type="ECO:0000256" key="2">
    <source>
        <dbReference type="ARBA" id="ARBA00022737"/>
    </source>
</evidence>
<sequence>MRVPSNGCTCNLVVDRLFYGRWIDTVEVGCRSVGGVVGVVCNLNGRSRTGGRSCGWNALAKDVCISSPATVLLECTFVSSAQQKGSFSTLFACTNMIYAGRNKLELTKVLSDDEALINKKLPKELLLRIFSYIDVVSLCRCAQVSKAWNVLALDGSNWQRIDLFDFQKDVEGPIIENISRRCGGFLRQLSLRGCQSIADGSMKTLAQLCPNVEDLNLNGCKKLTDASCTAFSKHCSKLQKLNLDSCSAITDNSLKALSDGCPNLTHINISWCSNITENGVEALARGCRKLKSFISKGCKQITSRAVICLGRFCDQLEVVNLLGCSNIRDEAVQALAEMCPRLHYLCLSGCSALTDASLIALAQKCTLLSTLEVAGCSQFTDAAFQALARSCRYLEKMDLDECVLITDNTLIHLAMGCPRIEYLVSITVVASFLLI</sequence>
<dbReference type="InterPro" id="IPR050648">
    <property type="entry name" value="F-box_LRR-repeat"/>
</dbReference>
<dbReference type="InterPro" id="IPR006553">
    <property type="entry name" value="Leu-rich_rpt_Cys-con_subtyp"/>
</dbReference>
<protein>
    <recommendedName>
        <fullName evidence="4">F-box domain-containing protein</fullName>
    </recommendedName>
</protein>
<dbReference type="CDD" id="cd22115">
    <property type="entry name" value="F-box_FBXL2-like"/>
    <property type="match status" value="1"/>
</dbReference>
<dbReference type="PANTHER" id="PTHR13382">
    <property type="entry name" value="MITOCHONDRIAL ATP SYNTHASE COUPLING FACTOR B"/>
    <property type="match status" value="1"/>
</dbReference>
<name>A0A8J6LE57_TENMO</name>